<evidence type="ECO:0000313" key="3">
    <source>
        <dbReference type="Proteomes" id="UP000554482"/>
    </source>
</evidence>
<dbReference type="InterPro" id="IPR012337">
    <property type="entry name" value="RNaseH-like_sf"/>
</dbReference>
<reference evidence="2 3" key="1">
    <citation type="submission" date="2020-06" db="EMBL/GenBank/DDBJ databases">
        <title>Transcriptomic and genomic resources for Thalictrum thalictroides and T. hernandezii: Facilitating candidate gene discovery in an emerging model plant lineage.</title>
        <authorList>
            <person name="Arias T."/>
            <person name="Riano-Pachon D.M."/>
            <person name="Di Stilio V.S."/>
        </authorList>
    </citation>
    <scope>NUCLEOTIDE SEQUENCE [LARGE SCALE GENOMIC DNA]</scope>
    <source>
        <strain evidence="3">cv. WT478/WT964</strain>
        <tissue evidence="2">Leaves</tissue>
    </source>
</reference>
<comment type="caution">
    <text evidence="2">The sequence shown here is derived from an EMBL/GenBank/DDBJ whole genome shotgun (WGS) entry which is preliminary data.</text>
</comment>
<dbReference type="EMBL" id="JABWDY010012410">
    <property type="protein sequence ID" value="KAF5199115.1"/>
    <property type="molecule type" value="Genomic_DNA"/>
</dbReference>
<dbReference type="Pfam" id="PF13456">
    <property type="entry name" value="RVT_3"/>
    <property type="match status" value="1"/>
</dbReference>
<dbReference type="InterPro" id="IPR044730">
    <property type="entry name" value="RNase_H-like_dom_plant"/>
</dbReference>
<sequence>MGFKKLCIGTDSLQAVRIIMRKAAPAWLVRGITTEIERMLLLDYIEWDIQHSFRESNQVADFLANLGTSMQRNLTFFKILY</sequence>
<dbReference type="Proteomes" id="UP000554482">
    <property type="component" value="Unassembled WGS sequence"/>
</dbReference>
<dbReference type="Gene3D" id="3.30.420.10">
    <property type="entry name" value="Ribonuclease H-like superfamily/Ribonuclease H"/>
    <property type="match status" value="1"/>
</dbReference>
<dbReference type="PANTHER" id="PTHR47723:SF19">
    <property type="entry name" value="POLYNUCLEOTIDYL TRANSFERASE, RIBONUCLEASE H-LIKE SUPERFAMILY PROTEIN"/>
    <property type="match status" value="1"/>
</dbReference>
<dbReference type="GO" id="GO:0004523">
    <property type="term" value="F:RNA-DNA hybrid ribonuclease activity"/>
    <property type="evidence" value="ECO:0007669"/>
    <property type="project" value="InterPro"/>
</dbReference>
<organism evidence="2 3">
    <name type="scientific">Thalictrum thalictroides</name>
    <name type="common">Rue-anemone</name>
    <name type="synonym">Anemone thalictroides</name>
    <dbReference type="NCBI Taxonomy" id="46969"/>
    <lineage>
        <taxon>Eukaryota</taxon>
        <taxon>Viridiplantae</taxon>
        <taxon>Streptophyta</taxon>
        <taxon>Embryophyta</taxon>
        <taxon>Tracheophyta</taxon>
        <taxon>Spermatophyta</taxon>
        <taxon>Magnoliopsida</taxon>
        <taxon>Ranunculales</taxon>
        <taxon>Ranunculaceae</taxon>
        <taxon>Thalictroideae</taxon>
        <taxon>Thalictrum</taxon>
    </lineage>
</organism>
<dbReference type="GO" id="GO:0003676">
    <property type="term" value="F:nucleic acid binding"/>
    <property type="evidence" value="ECO:0007669"/>
    <property type="project" value="InterPro"/>
</dbReference>
<evidence type="ECO:0000259" key="1">
    <source>
        <dbReference type="Pfam" id="PF13456"/>
    </source>
</evidence>
<dbReference type="InterPro" id="IPR053151">
    <property type="entry name" value="RNase_H-like"/>
</dbReference>
<gene>
    <name evidence="2" type="ORF">FRX31_011299</name>
</gene>
<feature type="domain" description="RNase H type-1" evidence="1">
    <location>
        <begin position="2"/>
        <end position="66"/>
    </location>
</feature>
<dbReference type="SUPFAM" id="SSF53098">
    <property type="entry name" value="Ribonuclease H-like"/>
    <property type="match status" value="1"/>
</dbReference>
<proteinExistence type="predicted"/>
<dbReference type="InterPro" id="IPR002156">
    <property type="entry name" value="RNaseH_domain"/>
</dbReference>
<accession>A0A7J6WRM2</accession>
<name>A0A7J6WRM2_THATH</name>
<dbReference type="CDD" id="cd06222">
    <property type="entry name" value="RNase_H_like"/>
    <property type="match status" value="1"/>
</dbReference>
<dbReference type="InterPro" id="IPR036397">
    <property type="entry name" value="RNaseH_sf"/>
</dbReference>
<protein>
    <recommendedName>
        <fullName evidence="1">RNase H type-1 domain-containing protein</fullName>
    </recommendedName>
</protein>
<dbReference type="PANTHER" id="PTHR47723">
    <property type="entry name" value="OS05G0353850 PROTEIN"/>
    <property type="match status" value="1"/>
</dbReference>
<keyword evidence="3" id="KW-1185">Reference proteome</keyword>
<evidence type="ECO:0000313" key="2">
    <source>
        <dbReference type="EMBL" id="KAF5199115.1"/>
    </source>
</evidence>
<dbReference type="AlphaFoldDB" id="A0A7J6WRM2"/>
<dbReference type="OrthoDB" id="1593427at2759"/>